<keyword evidence="2" id="KW-1185">Reference proteome</keyword>
<organism evidence="1 2">
    <name type="scientific">Treponema peruense</name>
    <dbReference type="NCBI Taxonomy" id="2787628"/>
    <lineage>
        <taxon>Bacteria</taxon>
        <taxon>Pseudomonadati</taxon>
        <taxon>Spirochaetota</taxon>
        <taxon>Spirochaetia</taxon>
        <taxon>Spirochaetales</taxon>
        <taxon>Treponemataceae</taxon>
        <taxon>Treponema</taxon>
    </lineage>
</organism>
<sequence>MNQEKELTGIERELVLQYLRDDNVPLTITLEEKPLMTETELSENKTELPSADERVPASAVFPVAIPSQQITVLDKGIILLKNQVRSVQPFLGKTVRVQFYFNHLGLYFITTMKECSQGLAIVVPSSIKRVPDVIVKCNYDFSATLSFSSGTKSVTLECIPEAGYDLFVQPRWDSIETEVQKAAKKLLEKFVSEVKSGLSAPVGNGLQLINVVRFLTQRNLSLPPAIEGRCRPFGIIYVDTSRIVLCAEGECASLSCGETYLLSMTFALSSSRLLKRIIDVQCEVEKVYSDDSESGRSCISLKFDGLKKEDDRFLYERLSGKKLE</sequence>
<dbReference type="Proteomes" id="UP000595224">
    <property type="component" value="Chromosome"/>
</dbReference>
<reference evidence="1 2" key="1">
    <citation type="submission" date="2020-11" db="EMBL/GenBank/DDBJ databases">
        <title>Treponema Peruensis nv. sp., first commensal Treponema isolated from human feces.</title>
        <authorList>
            <person name="Belkhou C."/>
            <person name="Raes J."/>
        </authorList>
    </citation>
    <scope>NUCLEOTIDE SEQUENCE [LARGE SCALE GENOMIC DNA]</scope>
    <source>
        <strain evidence="1 2">RCC2812</strain>
    </source>
</reference>
<gene>
    <name evidence="1" type="ORF">IWA51_05550</name>
</gene>
<dbReference type="RefSeq" id="WP_198443530.1">
    <property type="nucleotide sequence ID" value="NZ_CBCSHE010000006.1"/>
</dbReference>
<dbReference type="EMBL" id="CP064936">
    <property type="protein sequence ID" value="QQA02051.1"/>
    <property type="molecule type" value="Genomic_DNA"/>
</dbReference>
<dbReference type="AlphaFoldDB" id="A0A7T3V622"/>
<evidence type="ECO:0000313" key="1">
    <source>
        <dbReference type="EMBL" id="QQA02051.1"/>
    </source>
</evidence>
<name>A0A7T3V622_9SPIR</name>
<accession>A0A7T3V622</accession>
<proteinExistence type="predicted"/>
<evidence type="ECO:0000313" key="2">
    <source>
        <dbReference type="Proteomes" id="UP000595224"/>
    </source>
</evidence>
<dbReference type="KEGG" id="tper:IWA51_05550"/>
<protein>
    <submittedName>
        <fullName evidence="1">Uncharacterized protein</fullName>
    </submittedName>
</protein>